<reference evidence="4 5" key="1">
    <citation type="submission" date="2019-06" db="EMBL/GenBank/DDBJ databases">
        <title>Description of Kitasatospora acidophila sp. nov. isolated from pine grove soil, and reclassification of Streptomyces novaecaesareae to Kitasatospora novaeceasareae comb. nov.</title>
        <authorList>
            <person name="Kim M.J."/>
        </authorList>
    </citation>
    <scope>NUCLEOTIDE SEQUENCE [LARGE SCALE GENOMIC DNA]</scope>
    <source>
        <strain evidence="4 5">MMS16-CNU292</strain>
    </source>
</reference>
<organism evidence="4 5">
    <name type="scientific">Kitasatospora acidiphila</name>
    <dbReference type="NCBI Taxonomy" id="2567942"/>
    <lineage>
        <taxon>Bacteria</taxon>
        <taxon>Bacillati</taxon>
        <taxon>Actinomycetota</taxon>
        <taxon>Actinomycetes</taxon>
        <taxon>Kitasatosporales</taxon>
        <taxon>Streptomycetaceae</taxon>
        <taxon>Kitasatospora</taxon>
    </lineage>
</organism>
<dbReference type="InterPro" id="IPR000740">
    <property type="entry name" value="GrpE"/>
</dbReference>
<dbReference type="SUPFAM" id="SSF51064">
    <property type="entry name" value="Head domain of nucleotide exchange factor GrpE"/>
    <property type="match status" value="1"/>
</dbReference>
<dbReference type="RefSeq" id="WP_141635226.1">
    <property type="nucleotide sequence ID" value="NZ_VIGB01000003.1"/>
</dbReference>
<keyword evidence="5" id="KW-1185">Reference proteome</keyword>
<dbReference type="EMBL" id="VIGB01000003">
    <property type="protein sequence ID" value="TQF04667.1"/>
    <property type="molecule type" value="Genomic_DNA"/>
</dbReference>
<comment type="caution">
    <text evidence="4">The sequence shown here is derived from an EMBL/GenBank/DDBJ whole genome shotgun (WGS) entry which is preliminary data.</text>
</comment>
<dbReference type="GO" id="GO:0051087">
    <property type="term" value="F:protein-folding chaperone binding"/>
    <property type="evidence" value="ECO:0007669"/>
    <property type="project" value="InterPro"/>
</dbReference>
<accession>A0A540W6T2</accession>
<feature type="compositionally biased region" description="Basic residues" evidence="3">
    <location>
        <begin position="174"/>
        <end position="194"/>
    </location>
</feature>
<evidence type="ECO:0000313" key="5">
    <source>
        <dbReference type="Proteomes" id="UP000319103"/>
    </source>
</evidence>
<dbReference type="GO" id="GO:0000774">
    <property type="term" value="F:adenyl-nucleotide exchange factor activity"/>
    <property type="evidence" value="ECO:0007669"/>
    <property type="project" value="InterPro"/>
</dbReference>
<dbReference type="Pfam" id="PF01025">
    <property type="entry name" value="GrpE"/>
    <property type="match status" value="1"/>
</dbReference>
<feature type="coiled-coil region" evidence="2">
    <location>
        <begin position="10"/>
        <end position="37"/>
    </location>
</feature>
<keyword evidence="2" id="KW-0175">Coiled coil</keyword>
<feature type="region of interest" description="Disordered" evidence="3">
    <location>
        <begin position="151"/>
        <end position="194"/>
    </location>
</feature>
<evidence type="ECO:0000256" key="2">
    <source>
        <dbReference type="SAM" id="Coils"/>
    </source>
</evidence>
<dbReference type="Proteomes" id="UP000319103">
    <property type="component" value="Unassembled WGS sequence"/>
</dbReference>
<evidence type="ECO:0000256" key="1">
    <source>
        <dbReference type="ARBA" id="ARBA00023186"/>
    </source>
</evidence>
<dbReference type="AlphaFoldDB" id="A0A540W6T2"/>
<feature type="compositionally biased region" description="Basic and acidic residues" evidence="3">
    <location>
        <begin position="162"/>
        <end position="173"/>
    </location>
</feature>
<evidence type="ECO:0000313" key="4">
    <source>
        <dbReference type="EMBL" id="TQF04667.1"/>
    </source>
</evidence>
<name>A0A540W6T2_9ACTN</name>
<dbReference type="Gene3D" id="2.30.22.10">
    <property type="entry name" value="Head domain of nucleotide exchange factor GrpE"/>
    <property type="match status" value="1"/>
</dbReference>
<gene>
    <name evidence="4" type="primary">grpE</name>
    <name evidence="4" type="ORF">E6W39_23655</name>
</gene>
<dbReference type="OrthoDB" id="10015848at2"/>
<proteinExistence type="predicted"/>
<evidence type="ECO:0000256" key="3">
    <source>
        <dbReference type="SAM" id="MobiDB-lite"/>
    </source>
</evidence>
<dbReference type="GO" id="GO:0042803">
    <property type="term" value="F:protein homodimerization activity"/>
    <property type="evidence" value="ECO:0007669"/>
    <property type="project" value="InterPro"/>
</dbReference>
<protein>
    <submittedName>
        <fullName evidence="4">Nucleotide exchange factor GrpE</fullName>
    </submittedName>
</protein>
<dbReference type="GO" id="GO:0006457">
    <property type="term" value="P:protein folding"/>
    <property type="evidence" value="ECO:0007669"/>
    <property type="project" value="InterPro"/>
</dbReference>
<sequence length="194" mass="21828">MTTPPPEPDLDFLKRRCAALATRMERLKDEHRDEKSRLLFSLISVDDALLRTRAWLARVDPEASGLPPGEVVRQLLDQVGSVGELLQLRLREFDVRPLRLLDGHPDTEVADVVELWPTREAEPGTVLEERRRGFLLGAEILRRAEVVVAVEPPPGSGIPAPRDGKEPGRDARRARSHARSARSTARRVRRLQHG</sequence>
<keyword evidence="1" id="KW-0143">Chaperone</keyword>
<dbReference type="InterPro" id="IPR009012">
    <property type="entry name" value="GrpE_head"/>
</dbReference>